<organism evidence="2 3">
    <name type="scientific">Actinomadura gamaensis</name>
    <dbReference type="NCBI Taxonomy" id="1763541"/>
    <lineage>
        <taxon>Bacteria</taxon>
        <taxon>Bacillati</taxon>
        <taxon>Actinomycetota</taxon>
        <taxon>Actinomycetes</taxon>
        <taxon>Streptosporangiales</taxon>
        <taxon>Thermomonosporaceae</taxon>
        <taxon>Actinomadura</taxon>
    </lineage>
</organism>
<accession>A0ABV9U9T0</accession>
<dbReference type="PANTHER" id="PTHR36221:SF1">
    <property type="entry name" value="DUF742 DOMAIN-CONTAINING PROTEIN"/>
    <property type="match status" value="1"/>
</dbReference>
<protein>
    <submittedName>
        <fullName evidence="2">DUF742 domain-containing protein</fullName>
    </submittedName>
</protein>
<reference evidence="3" key="1">
    <citation type="journal article" date="2019" name="Int. J. Syst. Evol. Microbiol.">
        <title>The Global Catalogue of Microorganisms (GCM) 10K type strain sequencing project: providing services to taxonomists for standard genome sequencing and annotation.</title>
        <authorList>
            <consortium name="The Broad Institute Genomics Platform"/>
            <consortium name="The Broad Institute Genome Sequencing Center for Infectious Disease"/>
            <person name="Wu L."/>
            <person name="Ma J."/>
        </authorList>
    </citation>
    <scope>NUCLEOTIDE SEQUENCE [LARGE SCALE GENOMIC DNA]</scope>
    <source>
        <strain evidence="3">KLKA75</strain>
    </source>
</reference>
<dbReference type="EMBL" id="JBHSIT010000010">
    <property type="protein sequence ID" value="MFC4911722.1"/>
    <property type="molecule type" value="Genomic_DNA"/>
</dbReference>
<evidence type="ECO:0000313" key="2">
    <source>
        <dbReference type="EMBL" id="MFC4911722.1"/>
    </source>
</evidence>
<proteinExistence type="predicted"/>
<name>A0ABV9U9T0_9ACTN</name>
<evidence type="ECO:0000256" key="1">
    <source>
        <dbReference type="SAM" id="MobiDB-lite"/>
    </source>
</evidence>
<gene>
    <name evidence="2" type="ORF">ACFPCY_30760</name>
</gene>
<dbReference type="PANTHER" id="PTHR36221">
    <property type="entry name" value="DUF742 DOMAIN-CONTAINING PROTEIN"/>
    <property type="match status" value="1"/>
</dbReference>
<dbReference type="Pfam" id="PF05331">
    <property type="entry name" value="DUF742"/>
    <property type="match status" value="1"/>
</dbReference>
<evidence type="ECO:0000313" key="3">
    <source>
        <dbReference type="Proteomes" id="UP001595872"/>
    </source>
</evidence>
<dbReference type="Proteomes" id="UP001595872">
    <property type="component" value="Unassembled WGS sequence"/>
</dbReference>
<comment type="caution">
    <text evidence="2">The sequence shown here is derived from an EMBL/GenBank/DDBJ whole genome shotgun (WGS) entry which is preliminary data.</text>
</comment>
<sequence>MDQGGSFGPGPGGGPPGGWHGDVPQGGRGGHSGGYPAHGQQPPLGPGRAPGARQGAEPGGESSSLVRPYAVTGGRTRPRYDLAIEAMVTAAPHPPRDISSLTPEYRAIMDICRTARSVAEVSALLRLPLGVARVLVADMALEGLLRLHQSRPAGAQPDIRLLERVLSGLRKL</sequence>
<feature type="compositionally biased region" description="Gly residues" evidence="1">
    <location>
        <begin position="1"/>
        <end position="33"/>
    </location>
</feature>
<dbReference type="InterPro" id="IPR007995">
    <property type="entry name" value="DUF742"/>
</dbReference>
<feature type="region of interest" description="Disordered" evidence="1">
    <location>
        <begin position="1"/>
        <end position="72"/>
    </location>
</feature>
<keyword evidence="3" id="KW-1185">Reference proteome</keyword>
<dbReference type="RefSeq" id="WP_378260925.1">
    <property type="nucleotide sequence ID" value="NZ_JBHSIT010000010.1"/>
</dbReference>
<feature type="compositionally biased region" description="Low complexity" evidence="1">
    <location>
        <begin position="39"/>
        <end position="61"/>
    </location>
</feature>